<comment type="caution">
    <text evidence="1">The sequence shown here is derived from an EMBL/GenBank/DDBJ whole genome shotgun (WGS) entry which is preliminary data.</text>
</comment>
<organism evidence="1 2">
    <name type="scientific">Actinoplanes palleronii</name>
    <dbReference type="NCBI Taxonomy" id="113570"/>
    <lineage>
        <taxon>Bacteria</taxon>
        <taxon>Bacillati</taxon>
        <taxon>Actinomycetota</taxon>
        <taxon>Actinomycetes</taxon>
        <taxon>Micromonosporales</taxon>
        <taxon>Micromonosporaceae</taxon>
        <taxon>Actinoplanes</taxon>
    </lineage>
</organism>
<keyword evidence="2" id="KW-1185">Reference proteome</keyword>
<reference evidence="1 2" key="1">
    <citation type="submission" date="2021-01" db="EMBL/GenBank/DDBJ databases">
        <title>Whole genome shotgun sequence of Actinoplanes palleronii NBRC 14916.</title>
        <authorList>
            <person name="Komaki H."/>
            <person name="Tamura T."/>
        </authorList>
    </citation>
    <scope>NUCLEOTIDE SEQUENCE [LARGE SCALE GENOMIC DNA]</scope>
    <source>
        <strain evidence="1 2">NBRC 14916</strain>
    </source>
</reference>
<accession>A0ABQ4BRV7</accession>
<dbReference type="RefSeq" id="WP_203831001.1">
    <property type="nucleotide sequence ID" value="NZ_BAAATY010000064.1"/>
</dbReference>
<evidence type="ECO:0000313" key="1">
    <source>
        <dbReference type="EMBL" id="GIE73403.1"/>
    </source>
</evidence>
<proteinExistence type="predicted"/>
<dbReference type="EMBL" id="BOMS01000172">
    <property type="protein sequence ID" value="GIE73403.1"/>
    <property type="molecule type" value="Genomic_DNA"/>
</dbReference>
<protein>
    <submittedName>
        <fullName evidence="1">Uncharacterized protein</fullName>
    </submittedName>
</protein>
<dbReference type="Proteomes" id="UP000624709">
    <property type="component" value="Unassembled WGS sequence"/>
</dbReference>
<sequence length="58" mass="6308">MTTADNPGRQAAERLAEALGLPPLAPWTAEDEATFTAQMEKADRDLAELIARRKQQAA</sequence>
<gene>
    <name evidence="1" type="ORF">Apa02nite_095110</name>
</gene>
<name>A0ABQ4BRV7_9ACTN</name>
<evidence type="ECO:0000313" key="2">
    <source>
        <dbReference type="Proteomes" id="UP000624709"/>
    </source>
</evidence>